<name>A0A8S1JAL5_9CHLO</name>
<dbReference type="InterPro" id="IPR016135">
    <property type="entry name" value="UBQ-conjugating_enzyme/RWD"/>
</dbReference>
<dbReference type="CDD" id="cd23799">
    <property type="entry name" value="UBCc_UBE2J"/>
    <property type="match status" value="1"/>
</dbReference>
<dbReference type="InterPro" id="IPR050113">
    <property type="entry name" value="Ub_conjugating_enzyme"/>
</dbReference>
<feature type="region of interest" description="Disordered" evidence="1">
    <location>
        <begin position="150"/>
        <end position="204"/>
    </location>
</feature>
<dbReference type="EMBL" id="CAJHUC010001833">
    <property type="protein sequence ID" value="CAD7702444.1"/>
    <property type="molecule type" value="Genomic_DNA"/>
</dbReference>
<keyword evidence="2" id="KW-0812">Transmembrane</keyword>
<keyword evidence="5" id="KW-1185">Reference proteome</keyword>
<evidence type="ECO:0000256" key="2">
    <source>
        <dbReference type="SAM" id="Phobius"/>
    </source>
</evidence>
<dbReference type="OrthoDB" id="1158011at2759"/>
<sequence length="248" mass="27304">MEDDNSPDFVAQALEDDIFEWHFVIRGPPDTAFEGGMYHGRILLPPDYPFKPPSFIMLSKNGRFETGIKICLSISSHHPEHWQPSWGVRTALTALVAFMPTPGKGALGSLDFPAADRKDLARLSRTTIPKFGPPARQRVAEEAHEKALERFKLPSQGGSLPGGLDPKTVSQPTVAKGAGTKSCPPDRRENCDLPPAEARQPADRRRLEADNADWGLSVLSWALLFMIFALVAKKALTRAGFDVMSFLE</sequence>
<evidence type="ECO:0000259" key="3">
    <source>
        <dbReference type="PROSITE" id="PS50127"/>
    </source>
</evidence>
<dbReference type="Pfam" id="PF00179">
    <property type="entry name" value="UQ_con"/>
    <property type="match status" value="1"/>
</dbReference>
<evidence type="ECO:0000256" key="1">
    <source>
        <dbReference type="SAM" id="MobiDB-lite"/>
    </source>
</evidence>
<dbReference type="InterPro" id="IPR000608">
    <property type="entry name" value="UBC"/>
</dbReference>
<accession>A0A8S1JAL5</accession>
<feature type="domain" description="UBC core" evidence="3">
    <location>
        <begin position="1"/>
        <end position="144"/>
    </location>
</feature>
<organism evidence="4 5">
    <name type="scientific">Ostreobium quekettii</name>
    <dbReference type="NCBI Taxonomy" id="121088"/>
    <lineage>
        <taxon>Eukaryota</taxon>
        <taxon>Viridiplantae</taxon>
        <taxon>Chlorophyta</taxon>
        <taxon>core chlorophytes</taxon>
        <taxon>Ulvophyceae</taxon>
        <taxon>TCBD clade</taxon>
        <taxon>Bryopsidales</taxon>
        <taxon>Ostreobineae</taxon>
        <taxon>Ostreobiaceae</taxon>
        <taxon>Ostreobium</taxon>
    </lineage>
</organism>
<dbReference type="AlphaFoldDB" id="A0A8S1JAL5"/>
<reference evidence="4" key="1">
    <citation type="submission" date="2020-12" db="EMBL/GenBank/DDBJ databases">
        <authorList>
            <person name="Iha C."/>
        </authorList>
    </citation>
    <scope>NUCLEOTIDE SEQUENCE</scope>
</reference>
<keyword evidence="2" id="KW-0472">Membrane</keyword>
<dbReference type="SMART" id="SM00212">
    <property type="entry name" value="UBCc"/>
    <property type="match status" value="1"/>
</dbReference>
<dbReference type="Proteomes" id="UP000708148">
    <property type="component" value="Unassembled WGS sequence"/>
</dbReference>
<feature type="transmembrane region" description="Helical" evidence="2">
    <location>
        <begin position="214"/>
        <end position="232"/>
    </location>
</feature>
<evidence type="ECO:0000313" key="5">
    <source>
        <dbReference type="Proteomes" id="UP000708148"/>
    </source>
</evidence>
<gene>
    <name evidence="4" type="ORF">OSTQU699_LOCUS7801</name>
</gene>
<dbReference type="PROSITE" id="PS50127">
    <property type="entry name" value="UBC_2"/>
    <property type="match status" value="1"/>
</dbReference>
<protein>
    <recommendedName>
        <fullName evidence="3">UBC core domain-containing protein</fullName>
    </recommendedName>
</protein>
<dbReference type="Gene3D" id="3.10.110.10">
    <property type="entry name" value="Ubiquitin Conjugating Enzyme"/>
    <property type="match status" value="1"/>
</dbReference>
<feature type="compositionally biased region" description="Low complexity" evidence="1">
    <location>
        <begin position="153"/>
        <end position="164"/>
    </location>
</feature>
<dbReference type="PANTHER" id="PTHR24067">
    <property type="entry name" value="UBIQUITIN-CONJUGATING ENZYME E2"/>
    <property type="match status" value="1"/>
</dbReference>
<proteinExistence type="predicted"/>
<keyword evidence="2" id="KW-1133">Transmembrane helix</keyword>
<dbReference type="SUPFAM" id="SSF54495">
    <property type="entry name" value="UBC-like"/>
    <property type="match status" value="1"/>
</dbReference>
<comment type="caution">
    <text evidence="4">The sequence shown here is derived from an EMBL/GenBank/DDBJ whole genome shotgun (WGS) entry which is preliminary data.</text>
</comment>
<evidence type="ECO:0000313" key="4">
    <source>
        <dbReference type="EMBL" id="CAD7702444.1"/>
    </source>
</evidence>